<accession>A0ACB7XZ78</accession>
<evidence type="ECO:0000313" key="1">
    <source>
        <dbReference type="EMBL" id="KAH7846579.1"/>
    </source>
</evidence>
<keyword evidence="2" id="KW-1185">Reference proteome</keyword>
<gene>
    <name evidence="1" type="ORF">Vadar_015705</name>
</gene>
<dbReference type="EMBL" id="CM037155">
    <property type="protein sequence ID" value="KAH7846579.1"/>
    <property type="molecule type" value="Genomic_DNA"/>
</dbReference>
<proteinExistence type="predicted"/>
<reference evidence="1 2" key="1">
    <citation type="journal article" date="2021" name="Hortic Res">
        <title>High-quality reference genome and annotation aids understanding of berry development for evergreen blueberry (Vaccinium darrowii).</title>
        <authorList>
            <person name="Yu J."/>
            <person name="Hulse-Kemp A.M."/>
            <person name="Babiker E."/>
            <person name="Staton M."/>
        </authorList>
    </citation>
    <scope>NUCLEOTIDE SEQUENCE [LARGE SCALE GENOMIC DNA]</scope>
    <source>
        <strain evidence="2">cv. NJ 8807/NJ 8810</strain>
        <tissue evidence="1">Young leaf</tissue>
    </source>
</reference>
<dbReference type="Proteomes" id="UP000828048">
    <property type="component" value="Chromosome 5"/>
</dbReference>
<name>A0ACB7XZ78_9ERIC</name>
<evidence type="ECO:0000313" key="2">
    <source>
        <dbReference type="Proteomes" id="UP000828048"/>
    </source>
</evidence>
<protein>
    <submittedName>
        <fullName evidence="1">Uncharacterized protein</fullName>
    </submittedName>
</protein>
<comment type="caution">
    <text evidence="1">The sequence shown here is derived from an EMBL/GenBank/DDBJ whole genome shotgun (WGS) entry which is preliminary data.</text>
</comment>
<organism evidence="1 2">
    <name type="scientific">Vaccinium darrowii</name>
    <dbReference type="NCBI Taxonomy" id="229202"/>
    <lineage>
        <taxon>Eukaryota</taxon>
        <taxon>Viridiplantae</taxon>
        <taxon>Streptophyta</taxon>
        <taxon>Embryophyta</taxon>
        <taxon>Tracheophyta</taxon>
        <taxon>Spermatophyta</taxon>
        <taxon>Magnoliopsida</taxon>
        <taxon>eudicotyledons</taxon>
        <taxon>Gunneridae</taxon>
        <taxon>Pentapetalae</taxon>
        <taxon>asterids</taxon>
        <taxon>Ericales</taxon>
        <taxon>Ericaceae</taxon>
        <taxon>Vaccinioideae</taxon>
        <taxon>Vaccinieae</taxon>
        <taxon>Vaccinium</taxon>
    </lineage>
</organism>
<sequence length="185" mass="20794">MLARQTTEMDKGLFMASAQFWSSATNSFHFKVGMMSPTIQEICFITGLRAHGQEANCFLTQTTPLYAYPVSGRSFDECFKYFYSELTSLGKATPLWNVITFPTGYRIQPLSLEAQYRQCTRQLRKEIIRELGYLTPIAEQSVQSSPSGDPKAEVVLDVSTQLDAMVKQGSTDPTDDPLELTLMTF</sequence>